<accession>A0A1I5WM79</accession>
<evidence type="ECO:0000256" key="1">
    <source>
        <dbReference type="SAM" id="Phobius"/>
    </source>
</evidence>
<evidence type="ECO:0000313" key="2">
    <source>
        <dbReference type="EMBL" id="SFQ20923.1"/>
    </source>
</evidence>
<proteinExistence type="predicted"/>
<dbReference type="Proteomes" id="UP000199306">
    <property type="component" value="Unassembled WGS sequence"/>
</dbReference>
<gene>
    <name evidence="2" type="ORF">SAMN04515674_11253</name>
</gene>
<dbReference type="AlphaFoldDB" id="A0A1I5WM79"/>
<name>A0A1I5WM79_9BACT</name>
<evidence type="ECO:0000313" key="3">
    <source>
        <dbReference type="Proteomes" id="UP000199306"/>
    </source>
</evidence>
<keyword evidence="1" id="KW-1133">Transmembrane helix</keyword>
<keyword evidence="1" id="KW-0472">Membrane</keyword>
<feature type="transmembrane region" description="Helical" evidence="1">
    <location>
        <begin position="30"/>
        <end position="47"/>
    </location>
</feature>
<keyword evidence="3" id="KW-1185">Reference proteome</keyword>
<reference evidence="2 3" key="1">
    <citation type="submission" date="2016-10" db="EMBL/GenBank/DDBJ databases">
        <authorList>
            <person name="de Groot N.N."/>
        </authorList>
    </citation>
    <scope>NUCLEOTIDE SEQUENCE [LARGE SCALE GENOMIC DNA]</scope>
    <source>
        <strain evidence="3">E92,LMG 26720,CCM 7988</strain>
    </source>
</reference>
<organism evidence="2 3">
    <name type="scientific">Pseudarcicella hirudinis</name>
    <dbReference type="NCBI Taxonomy" id="1079859"/>
    <lineage>
        <taxon>Bacteria</taxon>
        <taxon>Pseudomonadati</taxon>
        <taxon>Bacteroidota</taxon>
        <taxon>Cytophagia</taxon>
        <taxon>Cytophagales</taxon>
        <taxon>Flectobacillaceae</taxon>
        <taxon>Pseudarcicella</taxon>
    </lineage>
</organism>
<protein>
    <submittedName>
        <fullName evidence="2">Uncharacterized protein</fullName>
    </submittedName>
</protein>
<keyword evidence="1" id="KW-0812">Transmembrane</keyword>
<sequence>MKDSFTAKGYNLIFQEYFFRSNQKVFHMKPLFKTLLAVFTAIIIIISCQRIDDTEYFLSKVQADFPNKVGNQWTYLVKDNIQNIEAEVTVSIVGKTTIPTGEQATIWKYVYFNRIDTNYVVQLKDTIKVYEKYFLRNPNSTTYRGVLKKYYLYPLKLNNTWGSTLKNEIPTKVIEQKSITVKSGTYDKAFHLQTTGTACCNYSLSEDAWLTPGVGLLKLDRLEKKPAVSDDSSWELINCKLKEQ</sequence>
<dbReference type="EMBL" id="FOXH01000012">
    <property type="protein sequence ID" value="SFQ20923.1"/>
    <property type="molecule type" value="Genomic_DNA"/>
</dbReference>